<dbReference type="AlphaFoldDB" id="A0A7S1UE80"/>
<feature type="compositionally biased region" description="Basic residues" evidence="1">
    <location>
        <begin position="481"/>
        <end position="501"/>
    </location>
</feature>
<feature type="compositionally biased region" description="Acidic residues" evidence="1">
    <location>
        <begin position="67"/>
        <end position="82"/>
    </location>
</feature>
<protein>
    <submittedName>
        <fullName evidence="2">Uncharacterized protein</fullName>
    </submittedName>
</protein>
<feature type="compositionally biased region" description="Low complexity" evidence="1">
    <location>
        <begin position="400"/>
        <end position="412"/>
    </location>
</feature>
<proteinExistence type="predicted"/>
<feature type="region of interest" description="Disordered" evidence="1">
    <location>
        <begin position="467"/>
        <end position="540"/>
    </location>
</feature>
<reference evidence="2" key="1">
    <citation type="submission" date="2021-01" db="EMBL/GenBank/DDBJ databases">
        <authorList>
            <person name="Corre E."/>
            <person name="Pelletier E."/>
            <person name="Niang G."/>
            <person name="Scheremetjew M."/>
            <person name="Finn R."/>
            <person name="Kale V."/>
            <person name="Holt S."/>
            <person name="Cochrane G."/>
            <person name="Meng A."/>
            <person name="Brown T."/>
            <person name="Cohen L."/>
        </authorList>
    </citation>
    <scope>NUCLEOTIDE SEQUENCE</scope>
    <source>
        <strain evidence="2">CCMP2877</strain>
    </source>
</reference>
<sequence>MAPSSDFFVTIRCRLKTEDEVSEPAGALAAPHFRVHLPWDNARMCTPKIVSDEGGWEELSDARTDVPEPEGGEDAEAAEDADAGPKGPLHVRWKDSFKSLATDTAALARLNQMPYAFIVLGDDAGGALSTAVTAADDEEAGEGGAAAAAEGEDDEGAAAPGARNFIGAVHVDLSPLLLGSTCVTAHFVCTGSPFSREGAAGSPQSYHAPHEGLWEMDVAIGTASGKALVNDGELYRNNPMAFNLRGAADLPGLRVEAERLKEYTVGPGVDAFTQQRRLCKPMYVVCRLPEEFSSSSGGGARLVVSNGVVAAPGARWEHVAAFNTGHLDRHRLEQWLASGALRVELHDRDPTPSVSDASAGAARFEAALAGADMRPPPGNKNLQLEQDLQKRSAADREALEAAGAPAAGGENAGPRLLLVDEVLYLPQIVADWAAAGDDHAHGYVDVRLTALLDQSAQLIEAFARNRSGEAAAPAAPAAPRRGTRPRGRGRTVARRPRRSKHPPALPPPSPHATSASPSPNPNPNQPVKGRCAASARSWPM</sequence>
<feature type="compositionally biased region" description="Basic and acidic residues" evidence="1">
    <location>
        <begin position="388"/>
        <end position="399"/>
    </location>
</feature>
<gene>
    <name evidence="2" type="ORF">PPAR1163_LOCUS23808</name>
</gene>
<name>A0A7S1UE80_9STRA</name>
<organism evidence="2">
    <name type="scientific">Phaeomonas parva</name>
    <dbReference type="NCBI Taxonomy" id="124430"/>
    <lineage>
        <taxon>Eukaryota</taxon>
        <taxon>Sar</taxon>
        <taxon>Stramenopiles</taxon>
        <taxon>Ochrophyta</taxon>
        <taxon>Pinguiophyceae</taxon>
        <taxon>Pinguiochrysidales</taxon>
        <taxon>Pinguiochrysidaceae</taxon>
        <taxon>Phaeomonas</taxon>
    </lineage>
</organism>
<feature type="compositionally biased region" description="Low complexity" evidence="1">
    <location>
        <begin position="467"/>
        <end position="480"/>
    </location>
</feature>
<feature type="region of interest" description="Disordered" evidence="1">
    <location>
        <begin position="136"/>
        <end position="159"/>
    </location>
</feature>
<accession>A0A7S1UE80</accession>
<dbReference type="EMBL" id="HBGJ01037685">
    <property type="protein sequence ID" value="CAD9265392.1"/>
    <property type="molecule type" value="Transcribed_RNA"/>
</dbReference>
<evidence type="ECO:0000256" key="1">
    <source>
        <dbReference type="SAM" id="MobiDB-lite"/>
    </source>
</evidence>
<feature type="region of interest" description="Disordered" evidence="1">
    <location>
        <begin position="388"/>
        <end position="412"/>
    </location>
</feature>
<feature type="region of interest" description="Disordered" evidence="1">
    <location>
        <begin position="53"/>
        <end position="88"/>
    </location>
</feature>
<evidence type="ECO:0000313" key="2">
    <source>
        <dbReference type="EMBL" id="CAD9265392.1"/>
    </source>
</evidence>